<evidence type="ECO:0000313" key="11">
    <source>
        <dbReference type="Proteomes" id="UP000276603"/>
    </source>
</evidence>
<dbReference type="NCBIfam" id="TIGR04056">
    <property type="entry name" value="OMP_RagA_SusC"/>
    <property type="match status" value="1"/>
</dbReference>
<dbReference type="SUPFAM" id="SSF49464">
    <property type="entry name" value="Carboxypeptidase regulatory domain-like"/>
    <property type="match status" value="1"/>
</dbReference>
<dbReference type="InterPro" id="IPR032508">
    <property type="entry name" value="FecR_C"/>
</dbReference>
<evidence type="ECO:0000259" key="9">
    <source>
        <dbReference type="Pfam" id="PF16344"/>
    </source>
</evidence>
<evidence type="ECO:0000256" key="6">
    <source>
        <dbReference type="ARBA" id="ARBA00023237"/>
    </source>
</evidence>
<evidence type="ECO:0000256" key="4">
    <source>
        <dbReference type="ARBA" id="ARBA00022692"/>
    </source>
</evidence>
<keyword evidence="3 7" id="KW-1134">Transmembrane beta strand</keyword>
<comment type="caution">
    <text evidence="10">The sequence shown here is derived from an EMBL/GenBank/DDBJ whole genome shotgun (WGS) entry which is preliminary data.</text>
</comment>
<feature type="domain" description="TonB-dependent receptor plug" evidence="8">
    <location>
        <begin position="231"/>
        <end position="337"/>
    </location>
</feature>
<dbReference type="GO" id="GO:0009279">
    <property type="term" value="C:cell outer membrane"/>
    <property type="evidence" value="ECO:0007669"/>
    <property type="project" value="UniProtKB-SubCell"/>
</dbReference>
<dbReference type="InterPro" id="IPR008969">
    <property type="entry name" value="CarboxyPept-like_regulatory"/>
</dbReference>
<name>A0A3B0C5T8_9FLAO</name>
<accession>A0A3B0C5T8</accession>
<evidence type="ECO:0000256" key="2">
    <source>
        <dbReference type="ARBA" id="ARBA00022448"/>
    </source>
</evidence>
<dbReference type="InterPro" id="IPR023996">
    <property type="entry name" value="TonB-dep_OMP_SusC/RagA"/>
</dbReference>
<dbReference type="InterPro" id="IPR036942">
    <property type="entry name" value="Beta-barrel_TonB_sf"/>
</dbReference>
<dbReference type="PROSITE" id="PS52016">
    <property type="entry name" value="TONB_DEPENDENT_REC_3"/>
    <property type="match status" value="1"/>
</dbReference>
<dbReference type="AlphaFoldDB" id="A0A3B0C5T8"/>
<dbReference type="Gene3D" id="2.170.130.10">
    <property type="entry name" value="TonB-dependent receptor, plug domain"/>
    <property type="match status" value="1"/>
</dbReference>
<evidence type="ECO:0000256" key="7">
    <source>
        <dbReference type="PROSITE-ProRule" id="PRU01360"/>
    </source>
</evidence>
<feature type="domain" description="Protein FecR C-terminal" evidence="9">
    <location>
        <begin position="48"/>
        <end position="115"/>
    </location>
</feature>
<evidence type="ECO:0000256" key="1">
    <source>
        <dbReference type="ARBA" id="ARBA00004571"/>
    </source>
</evidence>
<dbReference type="SUPFAM" id="SSF56935">
    <property type="entry name" value="Porins"/>
    <property type="match status" value="1"/>
</dbReference>
<keyword evidence="2 7" id="KW-0813">Transport</keyword>
<dbReference type="NCBIfam" id="TIGR04057">
    <property type="entry name" value="SusC_RagA_signa"/>
    <property type="match status" value="1"/>
</dbReference>
<proteinExistence type="inferred from homology"/>
<dbReference type="Pfam" id="PF16344">
    <property type="entry name" value="FecR_C"/>
    <property type="match status" value="1"/>
</dbReference>
<comment type="subcellular location">
    <subcellularLocation>
        <location evidence="1 7">Cell outer membrane</location>
        <topology evidence="1 7">Multi-pass membrane protein</topology>
    </subcellularLocation>
</comment>
<dbReference type="FunFam" id="2.170.130.10:FF:000008">
    <property type="entry name" value="SusC/RagA family TonB-linked outer membrane protein"/>
    <property type="match status" value="1"/>
</dbReference>
<evidence type="ECO:0000313" key="10">
    <source>
        <dbReference type="EMBL" id="RKN80181.1"/>
    </source>
</evidence>
<evidence type="ECO:0000256" key="5">
    <source>
        <dbReference type="ARBA" id="ARBA00023136"/>
    </source>
</evidence>
<dbReference type="InterPro" id="IPR023997">
    <property type="entry name" value="TonB-dep_OMP_SusC/RagA_CS"/>
</dbReference>
<dbReference type="Proteomes" id="UP000276603">
    <property type="component" value="Unassembled WGS sequence"/>
</dbReference>
<dbReference type="InterPro" id="IPR012910">
    <property type="entry name" value="Plug_dom"/>
</dbReference>
<comment type="similarity">
    <text evidence="7">Belongs to the TonB-dependent receptor family.</text>
</comment>
<protein>
    <submittedName>
        <fullName evidence="10">SusC/RagA family TonB-linked outer membrane protein</fullName>
    </submittedName>
</protein>
<evidence type="ECO:0000256" key="3">
    <source>
        <dbReference type="ARBA" id="ARBA00022452"/>
    </source>
</evidence>
<dbReference type="Pfam" id="PF13715">
    <property type="entry name" value="CarbopepD_reg_2"/>
    <property type="match status" value="1"/>
</dbReference>
<evidence type="ECO:0000259" key="8">
    <source>
        <dbReference type="Pfam" id="PF07715"/>
    </source>
</evidence>
<reference evidence="10 11" key="1">
    <citation type="submission" date="2018-10" db="EMBL/GenBank/DDBJ databases">
        <title>Ulvibacterium marinum gen. nov., sp. nov., a novel marine bacterium of the family Flavobacteriaceae, isolated from a culture of the green alga Ulva prolifera.</title>
        <authorList>
            <person name="Zhang Z."/>
        </authorList>
    </citation>
    <scope>NUCLEOTIDE SEQUENCE [LARGE SCALE GENOMIC DNA]</scope>
    <source>
        <strain evidence="10 11">CCMM003</strain>
    </source>
</reference>
<gene>
    <name evidence="10" type="ORF">D7Z94_18260</name>
</gene>
<keyword evidence="6 7" id="KW-0998">Cell outer membrane</keyword>
<organism evidence="10 11">
    <name type="scientific">Ulvibacterium marinum</name>
    <dbReference type="NCBI Taxonomy" id="2419782"/>
    <lineage>
        <taxon>Bacteria</taxon>
        <taxon>Pseudomonadati</taxon>
        <taxon>Bacteroidota</taxon>
        <taxon>Flavobacteriia</taxon>
        <taxon>Flavobacteriales</taxon>
        <taxon>Flavobacteriaceae</taxon>
        <taxon>Ulvibacterium</taxon>
    </lineage>
</organism>
<keyword evidence="11" id="KW-1185">Reference proteome</keyword>
<sequence length="1133" mass="126227">MEKLKGIRLFTFNSIKISLALKLTLFLLLASILSVHANAYSQRTKVSLSFENATMQKVLEEIEAITDFKFVYTNNEIDADQRVSVTAENEKLSSVLKRLFQQTDISYKLRRKLIILRSLPLPKSAKVVPLPDKTEEDQQLQVSGTVTDANGDPLPGANVVEKDTQNGVVTDFDGNFTISLQNADATLLVSYIGFITKEVSATPGDEMSIQLTTDTAQLEEVVLVGYGVQRKSDVTGSVSSVAGEDLLRRPVANAIQGLQGRVAGANVYLNSGSPTAAPRIIIRGLGTINSSSNPLFVVDGVVMEDFQFLNPNDIASMEVLKDASSTAIYGARGANGVILVTTKRGAKTDGITVSYDSFMSAGTLRKKIDLLNAEEFLEVVETGFANTPKYRDDVTVAPILTRSDPRLFDAQGNPLYDTDWQEEATRTAITHNHQLSIQQRNGNSSIGAFLNFADIEGIMLNNDLERWNGKLTYDTKIKDWLSFGANLLVNYTKENSFQEGGGNQMPRRTMIEMPPIFPVRFPDGSWSNSRTITDNFNLEAMANPVHVLETEVRRRLRNQIFGNVFLEFQIAEGLTFKTQFGIDKQDRTFQNFQPNDLLNISAPLGSAEVIEQKVTFWQQENFLTYNKSFENSRINAVLGASWQEREFFEFSARSEGFPDNSLSFYRLESGSIFGEPRSEYNDWSINSYFARIGYTYKDRYLITLTGRADGSSRFGENNKYGFFPSIGLGWVLSEEEFLSESSFLNRLKLRTSYGVTGNTEIDPYSTLATINSGTALINGQRVNDSFVNRIPNPDVGWETTTQFDVGLEVSTKTNPQINLELDYYYKLTEDLLLNRPIPRSTGFSSIRDNIGSISNRGADISISSQYTKENFYWESVLNMNYNVNRIEKLGANDEDIFPGPGFVSGSNTILRVGEPVASFWGLERFGIWGTDEAAEAAAVGALPGEAKRSTERTIIGNGLPAWTGSFINNFRIGRFDITADLQFVFDVDILQQAHHSTEDRSGIANGLRTILTEGWTPQNQNTQVQEIRNQGTSGQNSQVDSRWVADGSYLRGNLFTLGYTFPDNFVNSIGLNMLRIYGSVDNAFVLQSDSFQGFDPEGSSHDSSLDSGQFGQNIFFFQYPRPRTFTLGFNLKF</sequence>
<dbReference type="RefSeq" id="WP_120712990.1">
    <property type="nucleotide sequence ID" value="NZ_RBCJ01000003.1"/>
</dbReference>
<dbReference type="Pfam" id="PF07715">
    <property type="entry name" value="Plug"/>
    <property type="match status" value="1"/>
</dbReference>
<dbReference type="InterPro" id="IPR037066">
    <property type="entry name" value="Plug_dom_sf"/>
</dbReference>
<dbReference type="Gene3D" id="2.40.170.20">
    <property type="entry name" value="TonB-dependent receptor, beta-barrel domain"/>
    <property type="match status" value="1"/>
</dbReference>
<dbReference type="EMBL" id="RBCJ01000003">
    <property type="protein sequence ID" value="RKN80181.1"/>
    <property type="molecule type" value="Genomic_DNA"/>
</dbReference>
<keyword evidence="4 7" id="KW-0812">Transmembrane</keyword>
<dbReference type="Gene3D" id="2.60.40.1120">
    <property type="entry name" value="Carboxypeptidase-like, regulatory domain"/>
    <property type="match status" value="1"/>
</dbReference>
<dbReference type="InterPro" id="IPR039426">
    <property type="entry name" value="TonB-dep_rcpt-like"/>
</dbReference>
<keyword evidence="5 7" id="KW-0472">Membrane</keyword>
<dbReference type="Gene3D" id="3.55.50.30">
    <property type="match status" value="1"/>
</dbReference>